<dbReference type="AlphaFoldDB" id="A0A2W1LI32"/>
<dbReference type="RefSeq" id="WP_111145031.1">
    <property type="nucleotide sequence ID" value="NZ_QKRB01000010.1"/>
</dbReference>
<evidence type="ECO:0000313" key="4">
    <source>
        <dbReference type="Proteomes" id="UP000249522"/>
    </source>
</evidence>
<evidence type="ECO:0000313" key="3">
    <source>
        <dbReference type="EMBL" id="PZD97670.1"/>
    </source>
</evidence>
<feature type="compositionally biased region" description="Basic residues" evidence="1">
    <location>
        <begin position="251"/>
        <end position="262"/>
    </location>
</feature>
<protein>
    <recommendedName>
        <fullName evidence="2">SHOCT domain-containing protein</fullName>
    </recommendedName>
</protein>
<feature type="compositionally biased region" description="Low complexity" evidence="1">
    <location>
        <begin position="265"/>
        <end position="283"/>
    </location>
</feature>
<accession>A0A2W1LI32</accession>
<sequence length="283" mass="29008">MKKKQRWAVGVLALTITVGGGVLLNQQAYAGAAIQTGTQAEASAAAAADAGKTGRGGFHKGSWFAGSEEIAGLLGMTTDELKEALKSGSTLAELAADKGVDVQKLTDAIAAKLTARLDEKLSAGSITQEEYDSRKAEITEKAGQIVSGEINMKSGRKMGGFFGASEEVAGLLGLTQDELKEAVKSGKTLADLAAEKNVDTQKLADLIISELTAKLDEQLAAGRLTQEQYDERKAELAEQAAAIISGELKPHGGHGGKGKHGGRGSVKSGTVSSVASAAAGQEA</sequence>
<keyword evidence="4" id="KW-1185">Reference proteome</keyword>
<feature type="domain" description="SHOCT" evidence="2">
    <location>
        <begin position="116"/>
        <end position="138"/>
    </location>
</feature>
<evidence type="ECO:0000259" key="2">
    <source>
        <dbReference type="Pfam" id="PF09851"/>
    </source>
</evidence>
<feature type="region of interest" description="Disordered" evidence="1">
    <location>
        <begin position="245"/>
        <end position="283"/>
    </location>
</feature>
<reference evidence="3 4" key="1">
    <citation type="submission" date="2018-06" db="EMBL/GenBank/DDBJ databases">
        <title>Paenibacillus imtechensis sp. nov.</title>
        <authorList>
            <person name="Pinnaka A.K."/>
            <person name="Singh H."/>
            <person name="Kaur M."/>
        </authorList>
    </citation>
    <scope>NUCLEOTIDE SEQUENCE [LARGE SCALE GENOMIC DNA]</scope>
    <source>
        <strain evidence="3 4">SMB1</strain>
    </source>
</reference>
<organism evidence="3 4">
    <name type="scientific">Paenibacillus sambharensis</name>
    <dbReference type="NCBI Taxonomy" id="1803190"/>
    <lineage>
        <taxon>Bacteria</taxon>
        <taxon>Bacillati</taxon>
        <taxon>Bacillota</taxon>
        <taxon>Bacilli</taxon>
        <taxon>Bacillales</taxon>
        <taxon>Paenibacillaceae</taxon>
        <taxon>Paenibacillus</taxon>
    </lineage>
</organism>
<gene>
    <name evidence="3" type="ORF">DNH61_02030</name>
</gene>
<dbReference type="Pfam" id="PF09851">
    <property type="entry name" value="SHOCT"/>
    <property type="match status" value="1"/>
</dbReference>
<comment type="caution">
    <text evidence="3">The sequence shown here is derived from an EMBL/GenBank/DDBJ whole genome shotgun (WGS) entry which is preliminary data.</text>
</comment>
<dbReference type="Proteomes" id="UP000249522">
    <property type="component" value="Unassembled WGS sequence"/>
</dbReference>
<name>A0A2W1LI32_9BACL</name>
<dbReference type="InterPro" id="IPR018649">
    <property type="entry name" value="SHOCT"/>
</dbReference>
<proteinExistence type="predicted"/>
<dbReference type="OrthoDB" id="2376193at2"/>
<evidence type="ECO:0000256" key="1">
    <source>
        <dbReference type="SAM" id="MobiDB-lite"/>
    </source>
</evidence>
<dbReference type="EMBL" id="QKRB01000010">
    <property type="protein sequence ID" value="PZD97670.1"/>
    <property type="molecule type" value="Genomic_DNA"/>
</dbReference>